<dbReference type="VEuPathDB" id="VectorBase:PPAI011039"/>
<dbReference type="AlphaFoldDB" id="A0A1B0DR56"/>
<reference evidence="2" key="1">
    <citation type="submission" date="2022-08" db="UniProtKB">
        <authorList>
            <consortium name="EnsemblMetazoa"/>
        </authorList>
    </citation>
    <scope>IDENTIFICATION</scope>
    <source>
        <strain evidence="2">Israel</strain>
    </source>
</reference>
<evidence type="ECO:0000313" key="2">
    <source>
        <dbReference type="EnsemblMetazoa" id="PPAI011039-PA"/>
    </source>
</evidence>
<keyword evidence="3" id="KW-1185">Reference proteome</keyword>
<dbReference type="SMART" id="SM00164">
    <property type="entry name" value="TBC"/>
    <property type="match status" value="1"/>
</dbReference>
<dbReference type="FunFam" id="1.10.472.80:FF:000019">
    <property type="entry name" value="USP6 N-terminal like"/>
    <property type="match status" value="1"/>
</dbReference>
<dbReference type="PANTHER" id="PTHR47219:SF25">
    <property type="entry name" value="RAB-GAP TBC DOMAIN-CONTAINING PROTEIN"/>
    <property type="match status" value="1"/>
</dbReference>
<dbReference type="Pfam" id="PF00566">
    <property type="entry name" value="RabGAP-TBC"/>
    <property type="match status" value="1"/>
</dbReference>
<dbReference type="InterPro" id="IPR000195">
    <property type="entry name" value="Rab-GAP-TBC_dom"/>
</dbReference>
<dbReference type="PANTHER" id="PTHR47219">
    <property type="entry name" value="RAB GTPASE-ACTIVATING PROTEIN 1-LIKE"/>
    <property type="match status" value="1"/>
</dbReference>
<dbReference type="EnsemblMetazoa" id="PPAI011039-RA">
    <property type="protein sequence ID" value="PPAI011039-PA"/>
    <property type="gene ID" value="PPAI011039"/>
</dbReference>
<organism evidence="2 3">
    <name type="scientific">Phlebotomus papatasi</name>
    <name type="common">Sandfly</name>
    <dbReference type="NCBI Taxonomy" id="29031"/>
    <lineage>
        <taxon>Eukaryota</taxon>
        <taxon>Metazoa</taxon>
        <taxon>Ecdysozoa</taxon>
        <taxon>Arthropoda</taxon>
        <taxon>Hexapoda</taxon>
        <taxon>Insecta</taxon>
        <taxon>Pterygota</taxon>
        <taxon>Neoptera</taxon>
        <taxon>Endopterygota</taxon>
        <taxon>Diptera</taxon>
        <taxon>Nematocera</taxon>
        <taxon>Psychodoidea</taxon>
        <taxon>Psychodidae</taxon>
        <taxon>Phlebotomus</taxon>
        <taxon>Phlebotomus</taxon>
    </lineage>
</organism>
<evidence type="ECO:0000256" key="1">
    <source>
        <dbReference type="ARBA" id="ARBA00022468"/>
    </source>
</evidence>
<dbReference type="InterPro" id="IPR035969">
    <property type="entry name" value="Rab-GAP_TBC_sf"/>
</dbReference>
<dbReference type="Proteomes" id="UP000092462">
    <property type="component" value="Unassembled WGS sequence"/>
</dbReference>
<dbReference type="GO" id="GO:0031267">
    <property type="term" value="F:small GTPase binding"/>
    <property type="evidence" value="ECO:0007669"/>
    <property type="project" value="TreeGrafter"/>
</dbReference>
<dbReference type="SUPFAM" id="SSF47923">
    <property type="entry name" value="Ypt/Rab-GAP domain of gyp1p"/>
    <property type="match status" value="2"/>
</dbReference>
<name>A0A1B0DR56_PHLPP</name>
<sequence length="485" mass="56146">MASNSGGRGNTDEEALVARANEEREKLFQRYERGREAGAEIDPWEDPGFEVYHQTDRYGFIHDRRLPQKVNPNEAKARAIELERVKKWLKMLSKWNSRETAEKLHSRVYKGIPDKLRSKVWVKLLNLEQVMAEQKDVYKNMLRLARQCSTEARQIDSDVNRQFREHLFYRERYSIKQQSLFNVLTAYSMYNMEVGYCQGMSGLAGVLLMYMDEEEAFWALSVLLADKKYAMHGLYIEGFPKLTRFLAHHDKIIAKFLPKIKKHFDQFNLDSILYSLKWFFVIFVERIPFSLCLRVWDIYLLDGERVVTGMAYSVLRLHKNKILKLKDMDLIVQYLQVQLHKDFGYDDDYVIKTLEQCMDELKKNKMDLPPPPDTEREVTENVILRRELTQQEIVESRLSEGAMGGSNSQLNTVHVAESEDGGSLGLGSSRKSLADTSVTSTADLSIFSGGQRSHQAFDIYHHQDDTQSLHTEGGGIVEDEDESSP</sequence>
<dbReference type="EMBL" id="AJVK01019689">
    <property type="status" value="NOT_ANNOTATED_CDS"/>
    <property type="molecule type" value="Genomic_DNA"/>
</dbReference>
<dbReference type="FunFam" id="1.10.8.270:FF:000010">
    <property type="entry name" value="Putative USP6 N-terminal-like protein"/>
    <property type="match status" value="1"/>
</dbReference>
<proteinExistence type="predicted"/>
<evidence type="ECO:0000313" key="3">
    <source>
        <dbReference type="Proteomes" id="UP000092462"/>
    </source>
</evidence>
<accession>A0A1B0DR56</accession>
<dbReference type="Gene3D" id="1.10.10.750">
    <property type="entry name" value="Ypt/Rab-GAP domain of gyp1p, domain 1"/>
    <property type="match status" value="1"/>
</dbReference>
<dbReference type="EMBL" id="AJVK01019690">
    <property type="status" value="NOT_ANNOTATED_CDS"/>
    <property type="molecule type" value="Genomic_DNA"/>
</dbReference>
<dbReference type="GO" id="GO:0005096">
    <property type="term" value="F:GTPase activator activity"/>
    <property type="evidence" value="ECO:0007669"/>
    <property type="project" value="UniProtKB-KW"/>
</dbReference>
<dbReference type="InterPro" id="IPR050302">
    <property type="entry name" value="Rab_GAP_TBC_domain"/>
</dbReference>
<dbReference type="Gene3D" id="1.10.8.270">
    <property type="entry name" value="putative rabgap domain of human tbc1 domain family member 14 like domains"/>
    <property type="match status" value="1"/>
</dbReference>
<protein>
    <submittedName>
        <fullName evidence="2">Uncharacterized protein</fullName>
    </submittedName>
</protein>
<dbReference type="PROSITE" id="PS50086">
    <property type="entry name" value="TBC_RABGAP"/>
    <property type="match status" value="1"/>
</dbReference>
<dbReference type="VEuPathDB" id="VectorBase:PPAPM1_000241"/>
<dbReference type="Gene3D" id="1.10.472.80">
    <property type="entry name" value="Ypt/Rab-GAP domain of gyp1p, domain 3"/>
    <property type="match status" value="1"/>
</dbReference>
<keyword evidence="1" id="KW-0343">GTPase activation</keyword>
<dbReference type="EMBL" id="AJVK01019691">
    <property type="status" value="NOT_ANNOTATED_CDS"/>
    <property type="molecule type" value="Genomic_DNA"/>
</dbReference>